<dbReference type="GO" id="GO:0006355">
    <property type="term" value="P:regulation of DNA-templated transcription"/>
    <property type="evidence" value="ECO:0007669"/>
    <property type="project" value="InterPro"/>
</dbReference>
<dbReference type="PROSITE" id="PS51037">
    <property type="entry name" value="YEATS"/>
    <property type="match status" value="1"/>
</dbReference>
<feature type="domain" description="YEATS" evidence="7">
    <location>
        <begin position="9"/>
        <end position="162"/>
    </location>
</feature>
<dbReference type="Proteomes" id="UP000809789">
    <property type="component" value="Unassembled WGS sequence"/>
</dbReference>
<accession>A0A8K0KXZ5</accession>
<dbReference type="PANTHER" id="PTHR47573:SF1">
    <property type="entry name" value="PROTEIN AF-9 HOMOLOG"/>
    <property type="match status" value="1"/>
</dbReference>
<evidence type="ECO:0000313" key="8">
    <source>
        <dbReference type="EMBL" id="KAG8625447.1"/>
    </source>
</evidence>
<protein>
    <recommendedName>
        <fullName evidence="1">Protein AF-9 homolog</fullName>
    </recommendedName>
</protein>
<dbReference type="InterPro" id="IPR055129">
    <property type="entry name" value="YEATS_dom"/>
</dbReference>
<dbReference type="GO" id="GO:0005634">
    <property type="term" value="C:nucleus"/>
    <property type="evidence" value="ECO:0007669"/>
    <property type="project" value="UniProtKB-SubCell"/>
</dbReference>
<keyword evidence="2" id="KW-0805">Transcription regulation</keyword>
<evidence type="ECO:0000256" key="2">
    <source>
        <dbReference type="ARBA" id="ARBA00023015"/>
    </source>
</evidence>
<proteinExistence type="predicted"/>
<dbReference type="GO" id="GO:0000785">
    <property type="term" value="C:chromatin"/>
    <property type="evidence" value="ECO:0007669"/>
    <property type="project" value="UniProtKB-ARBA"/>
</dbReference>
<keyword evidence="9" id="KW-1185">Reference proteome</keyword>
<evidence type="ECO:0000256" key="5">
    <source>
        <dbReference type="PROSITE-ProRule" id="PRU00376"/>
    </source>
</evidence>
<evidence type="ECO:0000256" key="4">
    <source>
        <dbReference type="ARBA" id="ARBA00023242"/>
    </source>
</evidence>
<reference evidence="8" key="1">
    <citation type="submission" date="2021-07" db="EMBL/GenBank/DDBJ databases">
        <title>Elsinoe batatas strain:CRI-CJ2 Genome sequencing and assembly.</title>
        <authorList>
            <person name="Huang L."/>
        </authorList>
    </citation>
    <scope>NUCLEOTIDE SEQUENCE</scope>
    <source>
        <strain evidence="8">CRI-CJ2</strain>
    </source>
</reference>
<comment type="subcellular location">
    <subcellularLocation>
        <location evidence="5">Nucleus</location>
    </subcellularLocation>
</comment>
<dbReference type="InterPro" id="IPR038704">
    <property type="entry name" value="YEAST_sf"/>
</dbReference>
<organism evidence="8 9">
    <name type="scientific">Elsinoe batatas</name>
    <dbReference type="NCBI Taxonomy" id="2601811"/>
    <lineage>
        <taxon>Eukaryota</taxon>
        <taxon>Fungi</taxon>
        <taxon>Dikarya</taxon>
        <taxon>Ascomycota</taxon>
        <taxon>Pezizomycotina</taxon>
        <taxon>Dothideomycetes</taxon>
        <taxon>Dothideomycetidae</taxon>
        <taxon>Myriangiales</taxon>
        <taxon>Elsinoaceae</taxon>
        <taxon>Elsinoe</taxon>
    </lineage>
</organism>
<evidence type="ECO:0000256" key="1">
    <source>
        <dbReference type="ARBA" id="ARBA00022408"/>
    </source>
</evidence>
<comment type="caution">
    <text evidence="8">The sequence shown here is derived from an EMBL/GenBank/DDBJ whole genome shotgun (WGS) entry which is preliminary data.</text>
</comment>
<dbReference type="OrthoDB" id="16041at2759"/>
<evidence type="ECO:0000256" key="6">
    <source>
        <dbReference type="SAM" id="MobiDB-lite"/>
    </source>
</evidence>
<feature type="region of interest" description="Disordered" evidence="6">
    <location>
        <begin position="229"/>
        <end position="248"/>
    </location>
</feature>
<dbReference type="Gene3D" id="2.60.40.1970">
    <property type="entry name" value="YEATS domain"/>
    <property type="match status" value="1"/>
</dbReference>
<gene>
    <name evidence="8" type="ORF">KVT40_007198</name>
</gene>
<sequence length="248" mass="28261">MPAASSSKRVKNTRISRPFIIGSSAWQLDPKTHTGPIPEGHTKGWRVYVRPLPGGPDITTWLKKVQFKLHHTYNDASRTVEAPPFEVSETGYGEFEIELRLYFDTSSGEKAQYRFHRLRLEPYGDEAQVEAQRRENLVVAETCEIVEFNEPSHDFFARLTGEEQFAHLRKKGTGGKGKGRGKVKVEYEGGEPTAGLPERGSVECPFGKDMEKRVLEMLGDAQRELDVEIERERERARDRQKRLQEGST</sequence>
<keyword evidence="3" id="KW-0804">Transcription</keyword>
<evidence type="ECO:0000259" key="7">
    <source>
        <dbReference type="PROSITE" id="PS51037"/>
    </source>
</evidence>
<evidence type="ECO:0000313" key="9">
    <source>
        <dbReference type="Proteomes" id="UP000809789"/>
    </source>
</evidence>
<keyword evidence="4 5" id="KW-0539">Nucleus</keyword>
<dbReference type="InterPro" id="IPR005033">
    <property type="entry name" value="YEATS"/>
</dbReference>
<dbReference type="AlphaFoldDB" id="A0A8K0KXZ5"/>
<name>A0A8K0KXZ5_9PEZI</name>
<dbReference type="EMBL" id="JAESVG020000008">
    <property type="protein sequence ID" value="KAG8625447.1"/>
    <property type="molecule type" value="Genomic_DNA"/>
</dbReference>
<dbReference type="Pfam" id="PF03366">
    <property type="entry name" value="YEATS"/>
    <property type="match status" value="1"/>
</dbReference>
<evidence type="ECO:0000256" key="3">
    <source>
        <dbReference type="ARBA" id="ARBA00023163"/>
    </source>
</evidence>
<dbReference type="PANTHER" id="PTHR47573">
    <property type="entry name" value="PROTEIN AF-9 HOMOLOG"/>
    <property type="match status" value="1"/>
</dbReference>